<dbReference type="Proteomes" id="UP000179179">
    <property type="component" value="Unassembled WGS sequence"/>
</dbReference>
<organism evidence="7 8">
    <name type="scientific">Aspergillus bombycis</name>
    <dbReference type="NCBI Taxonomy" id="109264"/>
    <lineage>
        <taxon>Eukaryota</taxon>
        <taxon>Fungi</taxon>
        <taxon>Dikarya</taxon>
        <taxon>Ascomycota</taxon>
        <taxon>Pezizomycotina</taxon>
        <taxon>Eurotiomycetes</taxon>
        <taxon>Eurotiomycetidae</taxon>
        <taxon>Eurotiales</taxon>
        <taxon>Aspergillaceae</taxon>
        <taxon>Aspergillus</taxon>
    </lineage>
</organism>
<dbReference type="SMART" id="SM00906">
    <property type="entry name" value="Fungal_trans"/>
    <property type="match status" value="1"/>
</dbReference>
<evidence type="ECO:0000256" key="4">
    <source>
        <dbReference type="ARBA" id="ARBA00023163"/>
    </source>
</evidence>
<dbReference type="PANTHER" id="PTHR31001:SF50">
    <property type="entry name" value="ZN(II)2CYS6 TRANSCRIPTION FACTOR (EUROFUNG)"/>
    <property type="match status" value="1"/>
</dbReference>
<evidence type="ECO:0000256" key="3">
    <source>
        <dbReference type="ARBA" id="ARBA00023015"/>
    </source>
</evidence>
<dbReference type="PANTHER" id="PTHR31001">
    <property type="entry name" value="UNCHARACTERIZED TRANSCRIPTIONAL REGULATORY PROTEIN"/>
    <property type="match status" value="1"/>
</dbReference>
<dbReference type="InterPro" id="IPR007219">
    <property type="entry name" value="XnlR_reg_dom"/>
</dbReference>
<evidence type="ECO:0000256" key="1">
    <source>
        <dbReference type="ARBA" id="ARBA00004123"/>
    </source>
</evidence>
<dbReference type="CDD" id="cd12148">
    <property type="entry name" value="fungal_TF_MHR"/>
    <property type="match status" value="1"/>
</dbReference>
<keyword evidence="4" id="KW-0804">Transcription</keyword>
<accession>A0A1F8ACP0</accession>
<dbReference type="GeneID" id="34446884"/>
<dbReference type="Pfam" id="PF04082">
    <property type="entry name" value="Fungal_trans"/>
    <property type="match status" value="1"/>
</dbReference>
<comment type="subcellular location">
    <subcellularLocation>
        <location evidence="1">Nucleus</location>
    </subcellularLocation>
</comment>
<dbReference type="OrthoDB" id="3989227at2759"/>
<sequence>MLKLRCLENGLCLPTACAPPPMSQCSSSFGDTPNGVKQSAFECPRPELCTRLWTPYHPGKAQSVFEQQILGPARGRAEFHDGLQLPPSDGVGIPETRSSPVNYPSSFFLFGPDYPVHLLRKFYPPAGKALLLWKFFQQNVSPLVPILHRPTASKLIRDAYESPDSQFQDSEALILVIYLAAVISMTEDQCLGNLGVCRATCIKNFRFAVEQALSRAGLLYTDSFILLQAAVLYVTCIRREDAPKFTFSMTSIIVRLAQGLGLHRDGTLFGLSLFETEMRRRLWWHIYILDLRASEDHGIVRQINSDMFDTHLPSNLNDEDIVPELDTIPQQNDGFTDVTFLRVRCEISVAFSHDAIHNVDATVTLSNTKLSSKDSFHQTRQYIDKKYLSKCNLSVPIQWVCATASRLILAKYWIMTRYALANSGSPSVSTCLDRSQLLVLSLKALKYSHLLENHVYTSGWAWLFRSYIQWHAASFILSELCVLPRSAMTDQAWAIVSVVFDTWRSDASQQSAMVWKSITQLKKRADTSVLQRLSTTAGANGGWRVPYNIQPNSPINAPELAMFDAPGLDTTLPDIDWLMDAIST</sequence>
<dbReference type="AlphaFoldDB" id="A0A1F8ACP0"/>
<dbReference type="STRING" id="109264.A0A1F8ACP0"/>
<dbReference type="GO" id="GO:0005634">
    <property type="term" value="C:nucleus"/>
    <property type="evidence" value="ECO:0007669"/>
    <property type="project" value="UniProtKB-SubCell"/>
</dbReference>
<name>A0A1F8ACP0_9EURO</name>
<reference evidence="7 8" key="1">
    <citation type="journal article" date="2016" name="Genome Biol. Evol.">
        <title>Draft genome sequence of an aflatoxigenic Aspergillus species, A. bombycis.</title>
        <authorList>
            <person name="Moore G.G."/>
            <person name="Mack B.M."/>
            <person name="Beltz S.B."/>
            <person name="Gilbert M.K."/>
        </authorList>
    </citation>
    <scope>NUCLEOTIDE SEQUENCE [LARGE SCALE GENOMIC DNA]</scope>
    <source>
        <strain evidence="8">NRRL 26010</strain>
    </source>
</reference>
<dbReference type="EMBL" id="LYCR01000009">
    <property type="protein sequence ID" value="OGM49421.1"/>
    <property type="molecule type" value="Genomic_DNA"/>
</dbReference>
<evidence type="ECO:0000256" key="2">
    <source>
        <dbReference type="ARBA" id="ARBA00022723"/>
    </source>
</evidence>
<proteinExistence type="predicted"/>
<dbReference type="GO" id="GO:0006351">
    <property type="term" value="P:DNA-templated transcription"/>
    <property type="evidence" value="ECO:0007669"/>
    <property type="project" value="InterPro"/>
</dbReference>
<dbReference type="GO" id="GO:0003677">
    <property type="term" value="F:DNA binding"/>
    <property type="evidence" value="ECO:0007669"/>
    <property type="project" value="InterPro"/>
</dbReference>
<keyword evidence="5" id="KW-0539">Nucleus</keyword>
<evidence type="ECO:0000259" key="6">
    <source>
        <dbReference type="SMART" id="SM00906"/>
    </source>
</evidence>
<keyword evidence="8" id="KW-1185">Reference proteome</keyword>
<evidence type="ECO:0000256" key="5">
    <source>
        <dbReference type="ARBA" id="ARBA00023242"/>
    </source>
</evidence>
<protein>
    <recommendedName>
        <fullName evidence="6">Xylanolytic transcriptional activator regulatory domain-containing protein</fullName>
    </recommendedName>
</protein>
<comment type="caution">
    <text evidence="7">The sequence shown here is derived from an EMBL/GenBank/DDBJ whole genome shotgun (WGS) entry which is preliminary data.</text>
</comment>
<evidence type="ECO:0000313" key="8">
    <source>
        <dbReference type="Proteomes" id="UP000179179"/>
    </source>
</evidence>
<keyword evidence="2" id="KW-0479">Metal-binding</keyword>
<gene>
    <name evidence="7" type="ORF">ABOM_003494</name>
</gene>
<dbReference type="RefSeq" id="XP_022393138.1">
    <property type="nucleotide sequence ID" value="XM_022530624.1"/>
</dbReference>
<dbReference type="InterPro" id="IPR050613">
    <property type="entry name" value="Sec_Metabolite_Reg"/>
</dbReference>
<evidence type="ECO:0000313" key="7">
    <source>
        <dbReference type="EMBL" id="OGM49421.1"/>
    </source>
</evidence>
<feature type="domain" description="Xylanolytic transcriptional activator regulatory" evidence="6">
    <location>
        <begin position="246"/>
        <end position="319"/>
    </location>
</feature>
<dbReference type="GO" id="GO:0008270">
    <property type="term" value="F:zinc ion binding"/>
    <property type="evidence" value="ECO:0007669"/>
    <property type="project" value="InterPro"/>
</dbReference>
<keyword evidence="3" id="KW-0805">Transcription regulation</keyword>